<keyword evidence="3" id="KW-0312">Gluconeogenesis</keyword>
<keyword evidence="13" id="KW-1185">Reference proteome</keyword>
<evidence type="ECO:0000256" key="9">
    <source>
        <dbReference type="ARBA" id="ARBA00023242"/>
    </source>
</evidence>
<accession>A0A367LR34</accession>
<keyword evidence="6" id="KW-0805">Transcription regulation</keyword>
<dbReference type="PANTHER" id="PTHR47659">
    <property type="entry name" value="ZN(II)2CYS6 TRANSCRIPTION FACTOR (EUROFUNG)-RELATED"/>
    <property type="match status" value="1"/>
</dbReference>
<dbReference type="EMBL" id="LKCN02000001">
    <property type="protein sequence ID" value="RCI16905.1"/>
    <property type="molecule type" value="Genomic_DNA"/>
</dbReference>
<sequence length="657" mass="71871">MPEDVEETGAVSDRASENEDESEPLDKDDDKMVDRSVDAAGEVKKKYDPKDPLRPRRKKARRACFACQRAHLTCGDERPCKRCIKRGLADACKDGVRKKAKYLYDAPEEALGSVLGPHCNPGPGRPRPNGQRHNSTQPDLSVAAPGAGGFLGPASAPPFPVYSTSSSRVPDAMAFNPQTSPVSPSFPGVSSTGTTAQHQVDAHMLHHGNPLDFNALFDPGNPSGYNLDLEGLNFGSQYAGWEFGILNKMTLGAETPPRDNSMSQTPSTDANYASMFGNGTYDASNFLGGDYSGLDSGGSAIYTQGNLQHGLPHAYAIAAGPTGITSPSTETTSSPRAALDGSPSTATFPGLSKVSHSVKPRHDKAAQSILGKRQRDSAAVYASVKEPYSYTTGFHNMITVLKHRLPMEKLVHIVRSLSEIRPSFIACTKDLTREDLIFMEKCFQRTLVEFNDFLQHCCAPTIVCRRSGEVAAVNKEFSALTGWTKDVLLGKEPNRNVHVRYSSNVGSANTSDVGSRTGESTPRMTNATLDTCAQPVFLAELLDDDSVVQFYRDFAQLAFEDSRGKVQRSCSLVKYRTREELNAKEEPTRKGPRTGILSSRVTRIDGEHGISRIERDGKVNCTYCWTIKRDVFDIPMMIIMNFLPRYYPNQEPHQLAV</sequence>
<dbReference type="GO" id="GO:0006094">
    <property type="term" value="P:gluconeogenesis"/>
    <property type="evidence" value="ECO:0007669"/>
    <property type="project" value="UniProtKB-KW"/>
</dbReference>
<evidence type="ECO:0000259" key="11">
    <source>
        <dbReference type="PROSITE" id="PS50048"/>
    </source>
</evidence>
<dbReference type="PROSITE" id="PS50048">
    <property type="entry name" value="ZN2_CY6_FUNGAL_2"/>
    <property type="match status" value="1"/>
</dbReference>
<dbReference type="Proteomes" id="UP000253664">
    <property type="component" value="Unassembled WGS sequence"/>
</dbReference>
<evidence type="ECO:0000256" key="3">
    <source>
        <dbReference type="ARBA" id="ARBA00022432"/>
    </source>
</evidence>
<dbReference type="InterPro" id="IPR036864">
    <property type="entry name" value="Zn2-C6_fun-type_DNA-bd_sf"/>
</dbReference>
<evidence type="ECO:0000313" key="13">
    <source>
        <dbReference type="Proteomes" id="UP000253664"/>
    </source>
</evidence>
<reference evidence="12 13" key="1">
    <citation type="journal article" date="2015" name="BMC Genomics">
        <title>Insights from the genome of Ophiocordyceps polyrhachis-furcata to pathogenicity and host specificity in insect fungi.</title>
        <authorList>
            <person name="Wichadakul D."/>
            <person name="Kobmoo N."/>
            <person name="Ingsriswang S."/>
            <person name="Tangphatsornruang S."/>
            <person name="Chantasingh D."/>
            <person name="Luangsa-ard J.J."/>
            <person name="Eurwilaichitr L."/>
        </authorList>
    </citation>
    <scope>NUCLEOTIDE SEQUENCE [LARGE SCALE GENOMIC DNA]</scope>
    <source>
        <strain evidence="12 13">BCC 54312</strain>
    </source>
</reference>
<organism evidence="12 13">
    <name type="scientific">Ophiocordyceps polyrhachis-furcata BCC 54312</name>
    <dbReference type="NCBI Taxonomy" id="1330021"/>
    <lineage>
        <taxon>Eukaryota</taxon>
        <taxon>Fungi</taxon>
        <taxon>Dikarya</taxon>
        <taxon>Ascomycota</taxon>
        <taxon>Pezizomycotina</taxon>
        <taxon>Sordariomycetes</taxon>
        <taxon>Hypocreomycetidae</taxon>
        <taxon>Hypocreales</taxon>
        <taxon>Ophiocordycipitaceae</taxon>
        <taxon>Ophiocordyceps</taxon>
    </lineage>
</organism>
<comment type="similarity">
    <text evidence="2">Belongs to the ERT1/acuK family.</text>
</comment>
<dbReference type="AlphaFoldDB" id="A0A367LR34"/>
<protein>
    <recommendedName>
        <fullName evidence="11">Zn(2)-C6 fungal-type domain-containing protein</fullName>
    </recommendedName>
</protein>
<keyword evidence="5" id="KW-0862">Zinc</keyword>
<dbReference type="SUPFAM" id="SSF57701">
    <property type="entry name" value="Zn2/Cys6 DNA-binding domain"/>
    <property type="match status" value="1"/>
</dbReference>
<dbReference type="PANTHER" id="PTHR47659:SF1">
    <property type="entry name" value="TRANSCRIPTION ACTIVATOR OF GLUCONEOGENESIS ERT1"/>
    <property type="match status" value="1"/>
</dbReference>
<comment type="subcellular location">
    <subcellularLocation>
        <location evidence="1">Nucleus</location>
    </subcellularLocation>
</comment>
<dbReference type="GO" id="GO:0009267">
    <property type="term" value="P:cellular response to starvation"/>
    <property type="evidence" value="ECO:0007669"/>
    <property type="project" value="TreeGrafter"/>
</dbReference>
<evidence type="ECO:0000256" key="7">
    <source>
        <dbReference type="ARBA" id="ARBA00023125"/>
    </source>
</evidence>
<evidence type="ECO:0000256" key="10">
    <source>
        <dbReference type="SAM" id="MobiDB-lite"/>
    </source>
</evidence>
<evidence type="ECO:0000256" key="6">
    <source>
        <dbReference type="ARBA" id="ARBA00023015"/>
    </source>
</evidence>
<comment type="caution">
    <text evidence="12">The sequence shown here is derived from an EMBL/GenBank/DDBJ whole genome shotgun (WGS) entry which is preliminary data.</text>
</comment>
<dbReference type="CDD" id="cd00067">
    <property type="entry name" value="GAL4"/>
    <property type="match status" value="1"/>
</dbReference>
<dbReference type="GO" id="GO:0000977">
    <property type="term" value="F:RNA polymerase II transcription regulatory region sequence-specific DNA binding"/>
    <property type="evidence" value="ECO:0007669"/>
    <property type="project" value="TreeGrafter"/>
</dbReference>
<evidence type="ECO:0000313" key="12">
    <source>
        <dbReference type="EMBL" id="RCI16905.1"/>
    </source>
</evidence>
<feature type="region of interest" description="Disordered" evidence="10">
    <location>
        <begin position="1"/>
        <end position="58"/>
    </location>
</feature>
<evidence type="ECO:0000256" key="5">
    <source>
        <dbReference type="ARBA" id="ARBA00022833"/>
    </source>
</evidence>
<dbReference type="GO" id="GO:0005634">
    <property type="term" value="C:nucleus"/>
    <property type="evidence" value="ECO:0007669"/>
    <property type="project" value="UniProtKB-SubCell"/>
</dbReference>
<feature type="compositionally biased region" description="Low complexity" evidence="10">
    <location>
        <begin position="325"/>
        <end position="335"/>
    </location>
</feature>
<evidence type="ECO:0000256" key="1">
    <source>
        <dbReference type="ARBA" id="ARBA00004123"/>
    </source>
</evidence>
<dbReference type="InterPro" id="IPR056751">
    <property type="entry name" value="PAS_13"/>
</dbReference>
<dbReference type="GO" id="GO:0008270">
    <property type="term" value="F:zinc ion binding"/>
    <property type="evidence" value="ECO:0007669"/>
    <property type="project" value="InterPro"/>
</dbReference>
<feature type="region of interest" description="Disordered" evidence="10">
    <location>
        <begin position="113"/>
        <end position="149"/>
    </location>
</feature>
<name>A0A367LR34_9HYPO</name>
<dbReference type="InterPro" id="IPR001138">
    <property type="entry name" value="Zn2Cys6_DnaBD"/>
</dbReference>
<keyword evidence="9" id="KW-0539">Nucleus</keyword>
<dbReference type="InterPro" id="IPR050335">
    <property type="entry name" value="ERT1_acuK_gluconeogen_tf"/>
</dbReference>
<keyword evidence="8" id="KW-0804">Transcription</keyword>
<dbReference type="STRING" id="1330021.A0A367LR34"/>
<feature type="compositionally biased region" description="Low complexity" evidence="10">
    <location>
        <begin position="116"/>
        <end position="134"/>
    </location>
</feature>
<dbReference type="Pfam" id="PF24990">
    <property type="entry name" value="PAS_13"/>
    <property type="match status" value="1"/>
</dbReference>
<evidence type="ECO:0000256" key="4">
    <source>
        <dbReference type="ARBA" id="ARBA00022723"/>
    </source>
</evidence>
<proteinExistence type="inferred from homology"/>
<evidence type="ECO:0000256" key="2">
    <source>
        <dbReference type="ARBA" id="ARBA00010855"/>
    </source>
</evidence>
<feature type="region of interest" description="Disordered" evidence="10">
    <location>
        <begin position="322"/>
        <end position="345"/>
    </location>
</feature>
<feature type="domain" description="Zn(2)-C6 fungal-type" evidence="11">
    <location>
        <begin position="63"/>
        <end position="92"/>
    </location>
</feature>
<dbReference type="OrthoDB" id="2538135at2759"/>
<keyword evidence="4" id="KW-0479">Metal-binding</keyword>
<keyword evidence="7" id="KW-0238">DNA-binding</keyword>
<dbReference type="GO" id="GO:0000981">
    <property type="term" value="F:DNA-binding transcription factor activity, RNA polymerase II-specific"/>
    <property type="evidence" value="ECO:0007669"/>
    <property type="project" value="InterPro"/>
</dbReference>
<evidence type="ECO:0000256" key="8">
    <source>
        <dbReference type="ARBA" id="ARBA00023163"/>
    </source>
</evidence>
<feature type="compositionally biased region" description="Basic and acidic residues" evidence="10">
    <location>
        <begin position="24"/>
        <end position="54"/>
    </location>
</feature>
<gene>
    <name evidence="12" type="ORF">L249_2722</name>
</gene>